<protein>
    <submittedName>
        <fullName evidence="1">Uncharacterized protein</fullName>
    </submittedName>
</protein>
<sequence>MRKLIKIKKVLIFCGQREHYVNIYEDFINQRGLKSCKISKTSTTIKGQSIACLHVVT</sequence>
<dbReference type="HOGENOM" id="CLU_2995859_0_0_1"/>
<accession>H2XQE1</accession>
<dbReference type="InParanoid" id="H2XQE1"/>
<reference evidence="1" key="3">
    <citation type="submission" date="2025-08" db="UniProtKB">
        <authorList>
            <consortium name="Ensembl"/>
        </authorList>
    </citation>
    <scope>IDENTIFICATION</scope>
</reference>
<organism evidence="1 2">
    <name type="scientific">Ciona intestinalis</name>
    <name type="common">Transparent sea squirt</name>
    <name type="synonym">Ascidia intestinalis</name>
    <dbReference type="NCBI Taxonomy" id="7719"/>
    <lineage>
        <taxon>Eukaryota</taxon>
        <taxon>Metazoa</taxon>
        <taxon>Chordata</taxon>
        <taxon>Tunicata</taxon>
        <taxon>Ascidiacea</taxon>
        <taxon>Phlebobranchia</taxon>
        <taxon>Cionidae</taxon>
        <taxon>Ciona</taxon>
    </lineage>
</organism>
<reference evidence="1" key="4">
    <citation type="submission" date="2025-09" db="UniProtKB">
        <authorList>
            <consortium name="Ensembl"/>
        </authorList>
    </citation>
    <scope>IDENTIFICATION</scope>
</reference>
<evidence type="ECO:0000313" key="2">
    <source>
        <dbReference type="Proteomes" id="UP000008144"/>
    </source>
</evidence>
<proteinExistence type="predicted"/>
<dbReference type="Ensembl" id="ENSCINT00000036052.1">
    <property type="protein sequence ID" value="ENSCINP00000031875.1"/>
    <property type="gene ID" value="ENSCING00000022160.1"/>
</dbReference>
<name>H2XQE1_CIOIN</name>
<reference evidence="2" key="1">
    <citation type="journal article" date="2002" name="Science">
        <title>The draft genome of Ciona intestinalis: insights into chordate and vertebrate origins.</title>
        <authorList>
            <person name="Dehal P."/>
            <person name="Satou Y."/>
            <person name="Campbell R.K."/>
            <person name="Chapman J."/>
            <person name="Degnan B."/>
            <person name="De Tomaso A."/>
            <person name="Davidson B."/>
            <person name="Di Gregorio A."/>
            <person name="Gelpke M."/>
            <person name="Goodstein D.M."/>
            <person name="Harafuji N."/>
            <person name="Hastings K.E."/>
            <person name="Ho I."/>
            <person name="Hotta K."/>
            <person name="Huang W."/>
            <person name="Kawashima T."/>
            <person name="Lemaire P."/>
            <person name="Martinez D."/>
            <person name="Meinertzhagen I.A."/>
            <person name="Necula S."/>
            <person name="Nonaka M."/>
            <person name="Putnam N."/>
            <person name="Rash S."/>
            <person name="Saiga H."/>
            <person name="Satake M."/>
            <person name="Terry A."/>
            <person name="Yamada L."/>
            <person name="Wang H.G."/>
            <person name="Awazu S."/>
            <person name="Azumi K."/>
            <person name="Boore J."/>
            <person name="Branno M."/>
            <person name="Chin-Bow S."/>
            <person name="DeSantis R."/>
            <person name="Doyle S."/>
            <person name="Francino P."/>
            <person name="Keys D.N."/>
            <person name="Haga S."/>
            <person name="Hayashi H."/>
            <person name="Hino K."/>
            <person name="Imai K.S."/>
            <person name="Inaba K."/>
            <person name="Kano S."/>
            <person name="Kobayashi K."/>
            <person name="Kobayashi M."/>
            <person name="Lee B.I."/>
            <person name="Makabe K.W."/>
            <person name="Manohar C."/>
            <person name="Matassi G."/>
            <person name="Medina M."/>
            <person name="Mochizuki Y."/>
            <person name="Mount S."/>
            <person name="Morishita T."/>
            <person name="Miura S."/>
            <person name="Nakayama A."/>
            <person name="Nishizaka S."/>
            <person name="Nomoto H."/>
            <person name="Ohta F."/>
            <person name="Oishi K."/>
            <person name="Rigoutsos I."/>
            <person name="Sano M."/>
            <person name="Sasaki A."/>
            <person name="Sasakura Y."/>
            <person name="Shoguchi E."/>
            <person name="Shin-i T."/>
            <person name="Spagnuolo A."/>
            <person name="Stainier D."/>
            <person name="Suzuki M.M."/>
            <person name="Tassy O."/>
            <person name="Takatori N."/>
            <person name="Tokuoka M."/>
            <person name="Yagi K."/>
            <person name="Yoshizaki F."/>
            <person name="Wada S."/>
            <person name="Zhang C."/>
            <person name="Hyatt P.D."/>
            <person name="Larimer F."/>
            <person name="Detter C."/>
            <person name="Doggett N."/>
            <person name="Glavina T."/>
            <person name="Hawkins T."/>
            <person name="Richardson P."/>
            <person name="Lucas S."/>
            <person name="Kohara Y."/>
            <person name="Levine M."/>
            <person name="Satoh N."/>
            <person name="Rokhsar D.S."/>
        </authorList>
    </citation>
    <scope>NUCLEOTIDE SEQUENCE [LARGE SCALE GENOMIC DNA]</scope>
</reference>
<dbReference type="EMBL" id="EAAA01002325">
    <property type="status" value="NOT_ANNOTATED_CDS"/>
    <property type="molecule type" value="Genomic_DNA"/>
</dbReference>
<keyword evidence="2" id="KW-1185">Reference proteome</keyword>
<evidence type="ECO:0000313" key="1">
    <source>
        <dbReference type="Ensembl" id="ENSCINP00000031875.1"/>
    </source>
</evidence>
<reference evidence="1" key="2">
    <citation type="journal article" date="2008" name="Genome Biol.">
        <title>Improved genome assembly and evidence-based global gene model set for the chordate Ciona intestinalis: new insight into intron and operon populations.</title>
        <authorList>
            <person name="Satou Y."/>
            <person name="Mineta K."/>
            <person name="Ogasawara M."/>
            <person name="Sasakura Y."/>
            <person name="Shoguchi E."/>
            <person name="Ueno K."/>
            <person name="Yamada L."/>
            <person name="Matsumoto J."/>
            <person name="Wasserscheid J."/>
            <person name="Dewar K."/>
            <person name="Wiley G.B."/>
            <person name="Macmil S.L."/>
            <person name="Roe B.A."/>
            <person name="Zeller R.W."/>
            <person name="Hastings K.E."/>
            <person name="Lemaire P."/>
            <person name="Lindquist E."/>
            <person name="Endo T."/>
            <person name="Hotta K."/>
            <person name="Inaba K."/>
        </authorList>
    </citation>
    <scope>NUCLEOTIDE SEQUENCE [LARGE SCALE GENOMIC DNA]</scope>
    <source>
        <strain evidence="1">wild type</strain>
    </source>
</reference>
<dbReference type="AlphaFoldDB" id="H2XQE1"/>
<dbReference type="Proteomes" id="UP000008144">
    <property type="component" value="Chromosome 7"/>
</dbReference>